<comment type="pathway">
    <text evidence="1">Glycan metabolism; L-arabinan degradation.</text>
</comment>
<proteinExistence type="inferred from homology"/>
<dbReference type="GO" id="GO:0016787">
    <property type="term" value="F:hydrolase activity"/>
    <property type="evidence" value="ECO:0007669"/>
    <property type="project" value="UniProtKB-KW"/>
</dbReference>
<dbReference type="InterPro" id="IPR006710">
    <property type="entry name" value="Glyco_hydro_43"/>
</dbReference>
<accession>A0ABV9RU26</accession>
<evidence type="ECO:0000256" key="6">
    <source>
        <dbReference type="SAM" id="SignalP"/>
    </source>
</evidence>
<name>A0ABV9RU26_9PSEU</name>
<dbReference type="InterPro" id="IPR023296">
    <property type="entry name" value="Glyco_hydro_beta-prop_sf"/>
</dbReference>
<organism evidence="7 8">
    <name type="scientific">Actinophytocola glycyrrhizae</name>
    <dbReference type="NCBI Taxonomy" id="2044873"/>
    <lineage>
        <taxon>Bacteria</taxon>
        <taxon>Bacillati</taxon>
        <taxon>Actinomycetota</taxon>
        <taxon>Actinomycetes</taxon>
        <taxon>Pseudonocardiales</taxon>
        <taxon>Pseudonocardiaceae</taxon>
    </lineage>
</organism>
<comment type="similarity">
    <text evidence="2 5">Belongs to the glycosyl hydrolase 43 family.</text>
</comment>
<dbReference type="Proteomes" id="UP001595859">
    <property type="component" value="Unassembled WGS sequence"/>
</dbReference>
<evidence type="ECO:0000256" key="5">
    <source>
        <dbReference type="RuleBase" id="RU361187"/>
    </source>
</evidence>
<dbReference type="Pfam" id="PF04616">
    <property type="entry name" value="Glyco_hydro_43"/>
    <property type="match status" value="1"/>
</dbReference>
<dbReference type="InterPro" id="IPR050727">
    <property type="entry name" value="GH43_arabinanases"/>
</dbReference>
<dbReference type="PANTHER" id="PTHR43301">
    <property type="entry name" value="ARABINAN ENDO-1,5-ALPHA-L-ARABINOSIDASE"/>
    <property type="match status" value="1"/>
</dbReference>
<feature type="signal peptide" evidence="6">
    <location>
        <begin position="1"/>
        <end position="23"/>
    </location>
</feature>
<comment type="caution">
    <text evidence="7">The sequence shown here is derived from an EMBL/GenBank/DDBJ whole genome shotgun (WGS) entry which is preliminary data.</text>
</comment>
<dbReference type="EMBL" id="JBHSIS010000002">
    <property type="protein sequence ID" value="MFC4852404.1"/>
    <property type="molecule type" value="Genomic_DNA"/>
</dbReference>
<gene>
    <name evidence="7" type="ORF">ACFPCV_02730</name>
</gene>
<reference evidence="8" key="1">
    <citation type="journal article" date="2019" name="Int. J. Syst. Evol. Microbiol.">
        <title>The Global Catalogue of Microorganisms (GCM) 10K type strain sequencing project: providing services to taxonomists for standard genome sequencing and annotation.</title>
        <authorList>
            <consortium name="The Broad Institute Genomics Platform"/>
            <consortium name="The Broad Institute Genome Sequencing Center for Infectious Disease"/>
            <person name="Wu L."/>
            <person name="Ma J."/>
        </authorList>
    </citation>
    <scope>NUCLEOTIDE SEQUENCE [LARGE SCALE GENOMIC DNA]</scope>
    <source>
        <strain evidence="8">ZS-22-S1</strain>
    </source>
</reference>
<evidence type="ECO:0000313" key="7">
    <source>
        <dbReference type="EMBL" id="MFC4852404.1"/>
    </source>
</evidence>
<keyword evidence="4 5" id="KW-0326">Glycosidase</keyword>
<keyword evidence="8" id="KW-1185">Reference proteome</keyword>
<dbReference type="SUPFAM" id="SSF75005">
    <property type="entry name" value="Arabinanase/levansucrase/invertase"/>
    <property type="match status" value="1"/>
</dbReference>
<sequence>MRALLVLAVLAAGLFAPPPPAAAAERYAGYVFFYFTGEGTAAGEQVYLAASRGNDPLGWDELNGGRPVLTSALGDKGVRDPFIIRSPEGDRFYLLATDLRIHGNGDWDGAQRFGSKHIEVWESTDLVHWSEQRHVRVSPDTAGNTWAPEAFWDRTIDAYVVFWASKLYAADDQGHTGDTYNRMLYATTKDFRTFSEPKVWVDPGHSVIDSTVIEHRGRYYRFTKDERGAGPDAPCGKFVVAERAKKLRDTTYDFVADCIGAGDISRGEGPTVFKSNTENRWYLFIDEFGGRGYVPFTSTDLASGDWQPATGYELPARPRHGTVLPVTRSELDGVRAAYP</sequence>
<evidence type="ECO:0000256" key="1">
    <source>
        <dbReference type="ARBA" id="ARBA00004834"/>
    </source>
</evidence>
<feature type="chain" id="PRO_5046045782" evidence="6">
    <location>
        <begin position="24"/>
        <end position="339"/>
    </location>
</feature>
<protein>
    <submittedName>
        <fullName evidence="7">Glycoside hydrolase family 43 protein</fullName>
    </submittedName>
</protein>
<evidence type="ECO:0000256" key="4">
    <source>
        <dbReference type="ARBA" id="ARBA00023295"/>
    </source>
</evidence>
<evidence type="ECO:0000256" key="3">
    <source>
        <dbReference type="ARBA" id="ARBA00022801"/>
    </source>
</evidence>
<keyword evidence="6" id="KW-0732">Signal</keyword>
<evidence type="ECO:0000313" key="8">
    <source>
        <dbReference type="Proteomes" id="UP001595859"/>
    </source>
</evidence>
<dbReference type="CDD" id="cd08983">
    <property type="entry name" value="GH43_Bt3655-like"/>
    <property type="match status" value="1"/>
</dbReference>
<keyword evidence="3 5" id="KW-0378">Hydrolase</keyword>
<dbReference type="Gene3D" id="2.115.10.20">
    <property type="entry name" value="Glycosyl hydrolase domain, family 43"/>
    <property type="match status" value="1"/>
</dbReference>
<evidence type="ECO:0000256" key="2">
    <source>
        <dbReference type="ARBA" id="ARBA00009865"/>
    </source>
</evidence>
<dbReference type="PANTHER" id="PTHR43301:SF3">
    <property type="entry name" value="ARABINAN ENDO-1,5-ALPHA-L-ARABINOSIDASE A-RELATED"/>
    <property type="match status" value="1"/>
</dbReference>
<dbReference type="RefSeq" id="WP_378054083.1">
    <property type="nucleotide sequence ID" value="NZ_JBHSIS010000002.1"/>
</dbReference>